<evidence type="ECO:0000256" key="1">
    <source>
        <dbReference type="SAM" id="Phobius"/>
    </source>
</evidence>
<organism evidence="2 3">
    <name type="scientific">Hoylesella shahii DSM 15611 = JCM 12083</name>
    <dbReference type="NCBI Taxonomy" id="1122991"/>
    <lineage>
        <taxon>Bacteria</taxon>
        <taxon>Pseudomonadati</taxon>
        <taxon>Bacteroidota</taxon>
        <taxon>Bacteroidia</taxon>
        <taxon>Bacteroidales</taxon>
        <taxon>Prevotellaceae</taxon>
        <taxon>Hoylesella</taxon>
    </lineage>
</organism>
<evidence type="ECO:0000313" key="3">
    <source>
        <dbReference type="Proteomes" id="UP000248314"/>
    </source>
</evidence>
<feature type="transmembrane region" description="Helical" evidence="1">
    <location>
        <begin position="5"/>
        <end position="25"/>
    </location>
</feature>
<dbReference type="EMBL" id="QJJX01000001">
    <property type="protein sequence ID" value="PXX24800.1"/>
    <property type="molecule type" value="Genomic_DNA"/>
</dbReference>
<gene>
    <name evidence="2" type="ORF">EJ73_00066</name>
</gene>
<comment type="caution">
    <text evidence="2">The sequence shown here is derived from an EMBL/GenBank/DDBJ whole genome shotgun (WGS) entry which is preliminary data.</text>
</comment>
<reference evidence="2 3" key="1">
    <citation type="submission" date="2018-05" db="EMBL/GenBank/DDBJ databases">
        <title>Genomic Encyclopedia of Type Strains, Phase I: the one thousand microbial genomes (KMG-I) project.</title>
        <authorList>
            <person name="Kyrpides N."/>
        </authorList>
    </citation>
    <scope>NUCLEOTIDE SEQUENCE [LARGE SCALE GENOMIC DNA]</scope>
    <source>
        <strain evidence="2 3">DSM 15611</strain>
    </source>
</reference>
<keyword evidence="1" id="KW-1133">Transmembrane helix</keyword>
<sequence>MFPEFLLLCCFLTSYIILSVSYMSLHFDVVSYTYVTKTGNLLDNKTKSV</sequence>
<keyword evidence="3" id="KW-1185">Reference proteome</keyword>
<accession>A0A318I685</accession>
<name>A0A318I685_9BACT</name>
<evidence type="ECO:0000313" key="2">
    <source>
        <dbReference type="EMBL" id="PXX24800.1"/>
    </source>
</evidence>
<protein>
    <submittedName>
        <fullName evidence="2">Uncharacterized protein</fullName>
    </submittedName>
</protein>
<keyword evidence="1" id="KW-0812">Transmembrane</keyword>
<keyword evidence="1" id="KW-0472">Membrane</keyword>
<dbReference type="AlphaFoldDB" id="A0A318I685"/>
<dbReference type="Proteomes" id="UP000248314">
    <property type="component" value="Unassembled WGS sequence"/>
</dbReference>
<proteinExistence type="predicted"/>